<dbReference type="PRINTS" id="PR01438">
    <property type="entry name" value="UNVRSLSTRESS"/>
</dbReference>
<dbReference type="InterPro" id="IPR006015">
    <property type="entry name" value="Universal_stress_UspA"/>
</dbReference>
<comment type="caution">
    <text evidence="3">The sequence shown here is derived from an EMBL/GenBank/DDBJ whole genome shotgun (WGS) entry which is preliminary data.</text>
</comment>
<dbReference type="EMBL" id="CAHP01000028">
    <property type="protein sequence ID" value="CCG42226.1"/>
    <property type="molecule type" value="Genomic_DNA"/>
</dbReference>
<feature type="domain" description="UspA" evidence="2">
    <location>
        <begin position="8"/>
        <end position="147"/>
    </location>
</feature>
<dbReference type="STRING" id="1150626.PHAMO_340099"/>
<dbReference type="OrthoDB" id="5564966at2"/>
<dbReference type="PANTHER" id="PTHR46268">
    <property type="entry name" value="STRESS RESPONSE PROTEIN NHAX"/>
    <property type="match status" value="1"/>
</dbReference>
<dbReference type="PANTHER" id="PTHR46268:SF6">
    <property type="entry name" value="UNIVERSAL STRESS PROTEIN UP12"/>
    <property type="match status" value="1"/>
</dbReference>
<name>H8FV38_MAGML</name>
<proteinExistence type="inferred from homology"/>
<evidence type="ECO:0000256" key="1">
    <source>
        <dbReference type="ARBA" id="ARBA00008791"/>
    </source>
</evidence>
<dbReference type="AlphaFoldDB" id="H8FV38"/>
<sequence>MKSGDNPMPKVVLIAVDSSPQQQAVIAAAAEFATECSSDLHVVSVNDPARHWELGIADPTTAPFDVLDHDVIATLEAAVRQLAERGLPCHTHARTGLPAEEIARLAVEISADLIVIGHRHLSWVGRLIDRSVGRDLLDRAPCNVLIVSERENTYPE</sequence>
<protein>
    <submittedName>
        <fullName evidence="3">Putative UspA domain protein</fullName>
    </submittedName>
</protein>
<dbReference type="SUPFAM" id="SSF52402">
    <property type="entry name" value="Adenine nucleotide alpha hydrolases-like"/>
    <property type="match status" value="1"/>
</dbReference>
<dbReference type="Proteomes" id="UP000004169">
    <property type="component" value="Unassembled WGS sequence"/>
</dbReference>
<dbReference type="InterPro" id="IPR014729">
    <property type="entry name" value="Rossmann-like_a/b/a_fold"/>
</dbReference>
<evidence type="ECO:0000259" key="2">
    <source>
        <dbReference type="Pfam" id="PF00582"/>
    </source>
</evidence>
<dbReference type="CDD" id="cd00293">
    <property type="entry name" value="USP-like"/>
    <property type="match status" value="1"/>
</dbReference>
<evidence type="ECO:0000313" key="4">
    <source>
        <dbReference type="Proteomes" id="UP000004169"/>
    </source>
</evidence>
<reference evidence="3 4" key="1">
    <citation type="journal article" date="2012" name="J. Bacteriol.">
        <title>Draft Genome Sequence of the Purple Photosynthetic Bacterium Phaeospirillum molischianum DSM120, a Particularly Versatile Bacterium.</title>
        <authorList>
            <person name="Duquesne K."/>
            <person name="Prima V."/>
            <person name="Ji B."/>
            <person name="Rouy Z."/>
            <person name="Medigue C."/>
            <person name="Talla E."/>
            <person name="Sturgis J.N."/>
        </authorList>
    </citation>
    <scope>NUCLEOTIDE SEQUENCE [LARGE SCALE GENOMIC DNA]</scope>
    <source>
        <strain evidence="4">DSM120</strain>
    </source>
</reference>
<dbReference type="InterPro" id="IPR006016">
    <property type="entry name" value="UspA"/>
</dbReference>
<keyword evidence="4" id="KW-1185">Reference proteome</keyword>
<accession>H8FV38</accession>
<gene>
    <name evidence="3" type="ORF">PHAMO_340099</name>
</gene>
<dbReference type="Pfam" id="PF00582">
    <property type="entry name" value="Usp"/>
    <property type="match status" value="1"/>
</dbReference>
<dbReference type="Gene3D" id="3.40.50.620">
    <property type="entry name" value="HUPs"/>
    <property type="match status" value="1"/>
</dbReference>
<evidence type="ECO:0000313" key="3">
    <source>
        <dbReference type="EMBL" id="CCG42226.1"/>
    </source>
</evidence>
<comment type="similarity">
    <text evidence="1">Belongs to the universal stress protein A family.</text>
</comment>
<organism evidence="3 4">
    <name type="scientific">Magnetospirillum molischianum DSM 120</name>
    <dbReference type="NCBI Taxonomy" id="1150626"/>
    <lineage>
        <taxon>Bacteria</taxon>
        <taxon>Pseudomonadati</taxon>
        <taxon>Pseudomonadota</taxon>
        <taxon>Alphaproteobacteria</taxon>
        <taxon>Rhodospirillales</taxon>
        <taxon>Rhodospirillaceae</taxon>
        <taxon>Magnetospirillum</taxon>
    </lineage>
</organism>
<dbReference type="eggNOG" id="COG0589">
    <property type="taxonomic scope" value="Bacteria"/>
</dbReference>